<accession>A0A2H5F4J4</accession>
<evidence type="ECO:0000313" key="6">
    <source>
        <dbReference type="Proteomes" id="UP000234530"/>
    </source>
</evidence>
<dbReference type="NCBIfam" id="NF033580">
    <property type="entry name" value="transpos_IS5_3"/>
    <property type="match status" value="1"/>
</dbReference>
<dbReference type="OrthoDB" id="32553at2"/>
<keyword evidence="2" id="KW-0472">Membrane</keyword>
<dbReference type="KEGG" id="pzh:CX676_19250"/>
<dbReference type="Proteomes" id="UP000234530">
    <property type="component" value="Chromosome"/>
</dbReference>
<evidence type="ECO:0000313" key="5">
    <source>
        <dbReference type="EMBL" id="AUH66478.1"/>
    </source>
</evidence>
<dbReference type="PANTHER" id="PTHR46637">
    <property type="entry name" value="TIS1421-TRANSPOSASE PROTEIN A"/>
    <property type="match status" value="1"/>
</dbReference>
<protein>
    <submittedName>
        <fullName evidence="5">IS5/IS1182 family transposase</fullName>
    </submittedName>
</protein>
<feature type="transmembrane region" description="Helical" evidence="2">
    <location>
        <begin position="233"/>
        <end position="250"/>
    </location>
</feature>
<dbReference type="InterPro" id="IPR025161">
    <property type="entry name" value="IS402-like_dom"/>
</dbReference>
<evidence type="ECO:0000256" key="2">
    <source>
        <dbReference type="SAM" id="Phobius"/>
    </source>
</evidence>
<dbReference type="GO" id="GO:0004803">
    <property type="term" value="F:transposase activity"/>
    <property type="evidence" value="ECO:0007669"/>
    <property type="project" value="InterPro"/>
</dbReference>
<organism evidence="5 6">
    <name type="scientific">Paracoccus zhejiangensis</name>
    <dbReference type="NCBI Taxonomy" id="1077935"/>
    <lineage>
        <taxon>Bacteria</taxon>
        <taxon>Pseudomonadati</taxon>
        <taxon>Pseudomonadota</taxon>
        <taxon>Alphaproteobacteria</taxon>
        <taxon>Rhodobacterales</taxon>
        <taxon>Paracoccaceae</taxon>
        <taxon>Paracoccus</taxon>
    </lineage>
</organism>
<sequence length="251" mass="27674">MAGEFWLSDRAWAAIEPLLPRNQPGARRVDDRRVISGIIHVLRVGCRWQDCPSVYGPSTTIYNRFNRWSHRGLWARIFATLSAQVELPDELSIDSTAVRAHRSAHGGKGGRKVQAIGRSRGGPTTKIHALTDGCGRAVAFLLGHGNGADISAAPALLDKLPPPGRLLADRGYDANSLRARLAASKTEAVIPSTRSRKRPIPYDPVASIARNRIERAFCRLKDWRRIATRYDKLAINFASAVAIAAVIIWWT</sequence>
<gene>
    <name evidence="5" type="ORF">CX676_19250</name>
</gene>
<name>A0A2H5F4J4_9RHOB</name>
<dbReference type="InterPro" id="IPR052909">
    <property type="entry name" value="Transposase_6_like"/>
</dbReference>
<keyword evidence="6" id="KW-1185">Reference proteome</keyword>
<reference evidence="5 6" key="1">
    <citation type="journal article" date="2013" name="Antonie Van Leeuwenhoek">
        <title>Paracoccus zhejiangensis sp. nov., isolated from activated sludge in wastewater-treatment system.</title>
        <authorList>
            <person name="Wu Z.G."/>
            <person name="Zhang D.F."/>
            <person name="Liu Y.L."/>
            <person name="Wang F."/>
            <person name="Jiang X."/>
            <person name="Li C."/>
            <person name="Li S.P."/>
            <person name="Hong Q."/>
            <person name="Li W.J."/>
        </authorList>
    </citation>
    <scope>NUCLEOTIDE SEQUENCE [LARGE SCALE GENOMIC DNA]</scope>
    <source>
        <strain evidence="5 6">J6</strain>
    </source>
</reference>
<dbReference type="GO" id="GO:0003677">
    <property type="term" value="F:DNA binding"/>
    <property type="evidence" value="ECO:0007669"/>
    <property type="project" value="InterPro"/>
</dbReference>
<evidence type="ECO:0000259" key="4">
    <source>
        <dbReference type="Pfam" id="PF13340"/>
    </source>
</evidence>
<dbReference type="EMBL" id="CP025430">
    <property type="protein sequence ID" value="AUH66478.1"/>
    <property type="molecule type" value="Genomic_DNA"/>
</dbReference>
<feature type="compositionally biased region" description="Basic residues" evidence="1">
    <location>
        <begin position="102"/>
        <end position="111"/>
    </location>
</feature>
<keyword evidence="2" id="KW-1133">Transmembrane helix</keyword>
<dbReference type="GO" id="GO:0006313">
    <property type="term" value="P:DNA transposition"/>
    <property type="evidence" value="ECO:0007669"/>
    <property type="project" value="InterPro"/>
</dbReference>
<evidence type="ECO:0000256" key="1">
    <source>
        <dbReference type="SAM" id="MobiDB-lite"/>
    </source>
</evidence>
<feature type="domain" description="Insertion element IS402-like" evidence="4">
    <location>
        <begin position="7"/>
        <end position="78"/>
    </location>
</feature>
<evidence type="ECO:0000259" key="3">
    <source>
        <dbReference type="Pfam" id="PF01609"/>
    </source>
</evidence>
<keyword evidence="2" id="KW-0812">Transmembrane</keyword>
<feature type="region of interest" description="Disordered" evidence="1">
    <location>
        <begin position="102"/>
        <end position="124"/>
    </location>
</feature>
<proteinExistence type="predicted"/>
<dbReference type="InterPro" id="IPR002559">
    <property type="entry name" value="Transposase_11"/>
</dbReference>
<feature type="domain" description="Transposase IS4-like" evidence="3">
    <location>
        <begin position="89"/>
        <end position="248"/>
    </location>
</feature>
<dbReference type="Pfam" id="PF01609">
    <property type="entry name" value="DDE_Tnp_1"/>
    <property type="match status" value="1"/>
</dbReference>
<dbReference type="AlphaFoldDB" id="A0A2H5F4J4"/>
<dbReference type="PANTHER" id="PTHR46637:SF1">
    <property type="entry name" value="BLL5188 PROTEIN"/>
    <property type="match status" value="1"/>
</dbReference>
<dbReference type="Pfam" id="PF13340">
    <property type="entry name" value="DUF4096"/>
    <property type="match status" value="1"/>
</dbReference>